<evidence type="ECO:0000313" key="1">
    <source>
        <dbReference type="EMBL" id="MCP9549397.1"/>
    </source>
</evidence>
<accession>A0AAW5IBJ9</accession>
<proteinExistence type="predicted"/>
<reference evidence="1" key="1">
    <citation type="submission" date="2022-07" db="EMBL/GenBank/DDBJ databases">
        <title>Prevotella copri.</title>
        <authorList>
            <person name="Yang C."/>
        </authorList>
    </citation>
    <scope>NUCLEOTIDE SEQUENCE</scope>
    <source>
        <strain evidence="1">HF1805</strain>
    </source>
</reference>
<comment type="caution">
    <text evidence="1">The sequence shown here is derived from an EMBL/GenBank/DDBJ whole genome shotgun (WGS) entry which is preliminary data.</text>
</comment>
<dbReference type="EMBL" id="JANDWU010000012">
    <property type="protein sequence ID" value="MCP9549397.1"/>
    <property type="molecule type" value="Genomic_DNA"/>
</dbReference>
<gene>
    <name evidence="1" type="ORF">NNC68_07915</name>
</gene>
<organism evidence="1 2">
    <name type="scientific">Segatella copri</name>
    <dbReference type="NCBI Taxonomy" id="165179"/>
    <lineage>
        <taxon>Bacteria</taxon>
        <taxon>Pseudomonadati</taxon>
        <taxon>Bacteroidota</taxon>
        <taxon>Bacteroidia</taxon>
        <taxon>Bacteroidales</taxon>
        <taxon>Prevotellaceae</taxon>
        <taxon>Segatella</taxon>
    </lineage>
</organism>
<sequence length="106" mass="11663">MTDNVLDILKDKAKKISSEPSRKEENYNLLLQEILDAGVELAGYIADNVNIGEIDIDIETVWIDCNGDFMIHGGTKDFEADIKFSSLSVEAMGNVINAILKFIGGK</sequence>
<dbReference type="RefSeq" id="WP_254970052.1">
    <property type="nucleotide sequence ID" value="NZ_JANDWU010000012.1"/>
</dbReference>
<dbReference type="AlphaFoldDB" id="A0AAW5IBJ9"/>
<name>A0AAW5IBJ9_9BACT</name>
<dbReference type="Proteomes" id="UP001205506">
    <property type="component" value="Unassembled WGS sequence"/>
</dbReference>
<protein>
    <submittedName>
        <fullName evidence="1">Uncharacterized protein</fullName>
    </submittedName>
</protein>
<evidence type="ECO:0000313" key="2">
    <source>
        <dbReference type="Proteomes" id="UP001205506"/>
    </source>
</evidence>